<evidence type="ECO:0000313" key="1">
    <source>
        <dbReference type="EMBL" id="MBT1778313.1"/>
    </source>
</evidence>
<accession>A0A9Q2ZTG0</accession>
<dbReference type="Proteomes" id="UP000742934">
    <property type="component" value="Unassembled WGS sequence"/>
</dbReference>
<gene>
    <name evidence="1" type="ORF">KK080_16050</name>
</gene>
<dbReference type="EMBL" id="JAHEVK010000019">
    <property type="protein sequence ID" value="MBT1778313.1"/>
    <property type="molecule type" value="Genomic_DNA"/>
</dbReference>
<reference evidence="1" key="1">
    <citation type="submission" date="2021-05" db="EMBL/GenBank/DDBJ databases">
        <title>The batch submission of Enterobacter spp. strains.</title>
        <authorList>
            <person name="Wei L."/>
            <person name="Wang C."/>
            <person name="Feng Y."/>
            <person name="Zong Z."/>
        </authorList>
    </citation>
    <scope>NUCLEOTIDE SEQUENCE</scope>
    <source>
        <strain evidence="1">090086</strain>
    </source>
</reference>
<evidence type="ECO:0000313" key="2">
    <source>
        <dbReference type="Proteomes" id="UP000742934"/>
    </source>
</evidence>
<comment type="caution">
    <text evidence="1">The sequence shown here is derived from an EMBL/GenBank/DDBJ whole genome shotgun (WGS) entry which is preliminary data.</text>
</comment>
<sequence>MGGKDSNYQIVYRGETLNNFVPGGYVFFQRLKKYGGGYWLGKTHIDGFEFVIEKPVSLSEGLAYLLILADVEARFMEFVDDMDDFSLT</sequence>
<evidence type="ECO:0008006" key="3">
    <source>
        <dbReference type="Google" id="ProtNLM"/>
    </source>
</evidence>
<organism evidence="1 2">
    <name type="scientific">Enterobacter hormaechei subsp. hoffmannii</name>
    <dbReference type="NCBI Taxonomy" id="1812934"/>
    <lineage>
        <taxon>Bacteria</taxon>
        <taxon>Pseudomonadati</taxon>
        <taxon>Pseudomonadota</taxon>
        <taxon>Gammaproteobacteria</taxon>
        <taxon>Enterobacterales</taxon>
        <taxon>Enterobacteriaceae</taxon>
        <taxon>Enterobacter</taxon>
        <taxon>Enterobacter cloacae complex</taxon>
    </lineage>
</organism>
<dbReference type="RefSeq" id="WP_046622249.1">
    <property type="nucleotide sequence ID" value="NZ_LBLX01000043.1"/>
</dbReference>
<protein>
    <recommendedName>
        <fullName evidence="3">LF-82</fullName>
    </recommendedName>
</protein>
<dbReference type="AlphaFoldDB" id="A0A9Q2ZTG0"/>
<proteinExistence type="predicted"/>
<name>A0A9Q2ZTG0_9ENTR</name>